<dbReference type="GO" id="GO:1990904">
    <property type="term" value="C:ribonucleoprotein complex"/>
    <property type="evidence" value="ECO:0007669"/>
    <property type="project" value="UniProtKB-KW"/>
</dbReference>
<evidence type="ECO:0000313" key="5">
    <source>
        <dbReference type="Proteomes" id="UP001162131"/>
    </source>
</evidence>
<dbReference type="FunFam" id="2.40.10.190:FF:000001">
    <property type="entry name" value="60S ribosomal protein L35a"/>
    <property type="match status" value="1"/>
</dbReference>
<organism evidence="4 5">
    <name type="scientific">Blepharisma stoltei</name>
    <dbReference type="NCBI Taxonomy" id="1481888"/>
    <lineage>
        <taxon>Eukaryota</taxon>
        <taxon>Sar</taxon>
        <taxon>Alveolata</taxon>
        <taxon>Ciliophora</taxon>
        <taxon>Postciliodesmatophora</taxon>
        <taxon>Heterotrichea</taxon>
        <taxon>Heterotrichida</taxon>
        <taxon>Blepharismidae</taxon>
        <taxon>Blepharisma</taxon>
    </lineage>
</organism>
<protein>
    <recommendedName>
        <fullName evidence="6">60S ribosomal protein L35a</fullName>
    </recommendedName>
</protein>
<dbReference type="SUPFAM" id="SSF50447">
    <property type="entry name" value="Translation proteins"/>
    <property type="match status" value="1"/>
</dbReference>
<dbReference type="InterPro" id="IPR001780">
    <property type="entry name" value="Ribosomal_eL33"/>
</dbReference>
<proteinExistence type="inferred from homology"/>
<gene>
    <name evidence="4" type="ORF">BSTOLATCC_MIC1209</name>
</gene>
<dbReference type="PANTHER" id="PTHR10902">
    <property type="entry name" value="60S RIBOSOMAL PROTEIN L35A"/>
    <property type="match status" value="1"/>
</dbReference>
<dbReference type="Gene3D" id="2.40.10.190">
    <property type="entry name" value="translation elongation factor selb, chain A, domain 4"/>
    <property type="match status" value="1"/>
</dbReference>
<comment type="similarity">
    <text evidence="1">Belongs to the eukaryotic ribosomal protein eL33 family.</text>
</comment>
<evidence type="ECO:0000256" key="1">
    <source>
        <dbReference type="ARBA" id="ARBA00009269"/>
    </source>
</evidence>
<sequence>MVINMVKNLDRLYSRAVFLGYRRGITLQNENQSLLRVEGVKTKEDAKWYIGKRVAYVYRARTAQTKKNKQTKYRSIQGKVIAAHGTNGVVRARFAHNLPSQAIGKLVRVFIYPYRPAIAN</sequence>
<dbReference type="GO" id="GO:0003735">
    <property type="term" value="F:structural constituent of ribosome"/>
    <property type="evidence" value="ECO:0007669"/>
    <property type="project" value="InterPro"/>
</dbReference>
<dbReference type="AlphaFoldDB" id="A0AAU9IPY7"/>
<dbReference type="HAMAP" id="MF_00573">
    <property type="entry name" value="Ribosomal_eL33"/>
    <property type="match status" value="1"/>
</dbReference>
<keyword evidence="2" id="KW-0689">Ribosomal protein</keyword>
<dbReference type="GO" id="GO:0006412">
    <property type="term" value="P:translation"/>
    <property type="evidence" value="ECO:0007669"/>
    <property type="project" value="InterPro"/>
</dbReference>
<evidence type="ECO:0000313" key="4">
    <source>
        <dbReference type="EMBL" id="CAG9310358.1"/>
    </source>
</evidence>
<accession>A0AAU9IPY7</accession>
<comment type="caution">
    <text evidence="4">The sequence shown here is derived from an EMBL/GenBank/DDBJ whole genome shotgun (WGS) entry which is preliminary data.</text>
</comment>
<dbReference type="Pfam" id="PF01247">
    <property type="entry name" value="Ribosomal_L35Ae"/>
    <property type="match status" value="1"/>
</dbReference>
<name>A0AAU9IPY7_9CILI</name>
<dbReference type="Proteomes" id="UP001162131">
    <property type="component" value="Unassembled WGS sequence"/>
</dbReference>
<dbReference type="InterPro" id="IPR038661">
    <property type="entry name" value="Ribosomal_eL33_sf"/>
</dbReference>
<evidence type="ECO:0008006" key="6">
    <source>
        <dbReference type="Google" id="ProtNLM"/>
    </source>
</evidence>
<dbReference type="GO" id="GO:0005840">
    <property type="term" value="C:ribosome"/>
    <property type="evidence" value="ECO:0007669"/>
    <property type="project" value="UniProtKB-KW"/>
</dbReference>
<evidence type="ECO:0000256" key="3">
    <source>
        <dbReference type="ARBA" id="ARBA00023274"/>
    </source>
</evidence>
<keyword evidence="3" id="KW-0687">Ribonucleoprotein</keyword>
<reference evidence="4" key="1">
    <citation type="submission" date="2021-09" db="EMBL/GenBank/DDBJ databases">
        <authorList>
            <consortium name="AG Swart"/>
            <person name="Singh M."/>
            <person name="Singh A."/>
            <person name="Seah K."/>
            <person name="Emmerich C."/>
        </authorList>
    </citation>
    <scope>NUCLEOTIDE SEQUENCE</scope>
    <source>
        <strain evidence="4">ATCC30299</strain>
    </source>
</reference>
<evidence type="ECO:0000256" key="2">
    <source>
        <dbReference type="ARBA" id="ARBA00022980"/>
    </source>
</evidence>
<dbReference type="InterPro" id="IPR009000">
    <property type="entry name" value="Transl_B-barrel_sf"/>
</dbReference>
<dbReference type="EMBL" id="CAJZBQ010000002">
    <property type="protein sequence ID" value="CAG9310358.1"/>
    <property type="molecule type" value="Genomic_DNA"/>
</dbReference>
<keyword evidence="5" id="KW-1185">Reference proteome</keyword>